<dbReference type="InterPro" id="IPR026444">
    <property type="entry name" value="Secre_tail"/>
</dbReference>
<dbReference type="SUPFAM" id="SSF50370">
    <property type="entry name" value="Ricin B-like lectins"/>
    <property type="match status" value="1"/>
</dbReference>
<proteinExistence type="inferred from homology"/>
<evidence type="ECO:0000256" key="4">
    <source>
        <dbReference type="ARBA" id="ARBA00023295"/>
    </source>
</evidence>
<reference evidence="10 11" key="1">
    <citation type="submission" date="2016-10" db="EMBL/GenBank/DDBJ databases">
        <authorList>
            <person name="de Groot N.N."/>
        </authorList>
    </citation>
    <scope>NUCLEOTIDE SEQUENCE [LARGE SCALE GENOMIC DNA]</scope>
    <source>
        <strain evidence="10 11">DSM 21668</strain>
    </source>
</reference>
<gene>
    <name evidence="10" type="ORF">SAMN04488090_0334</name>
</gene>
<dbReference type="CDD" id="cd23458">
    <property type="entry name" value="beta-trefoil_Ricin_AgaB34-like"/>
    <property type="match status" value="1"/>
</dbReference>
<dbReference type="InterPro" id="IPR035992">
    <property type="entry name" value="Ricin_B-like_lectins"/>
</dbReference>
<evidence type="ECO:0000256" key="8">
    <source>
        <dbReference type="SAM" id="Phobius"/>
    </source>
</evidence>
<dbReference type="SMART" id="SM00458">
    <property type="entry name" value="RICIN"/>
    <property type="match status" value="1"/>
</dbReference>
<evidence type="ECO:0000256" key="2">
    <source>
        <dbReference type="ARBA" id="ARBA00022801"/>
    </source>
</evidence>
<feature type="region of interest" description="Disordered" evidence="7">
    <location>
        <begin position="1"/>
        <end position="42"/>
    </location>
</feature>
<dbReference type="AlphaFoldDB" id="A0A1G9I4Z7"/>
<sequence>MTRTYPRNAVNRDVLTPNQPSSGTYREISKRHTDMTQPNSSGRKTQSLVRLAVLVSCWLTCLLPVNVYAQAYQWKNVQIHGGGFVTGIIYSPTEQNLVYARTDIGGAYRWDAANKVWIPLSDGFASGDDYGVVSMATDPSNPNRVYMATGLYTQSWGGPGALYASTDKGATWTRNSLSIKLGGNENGRSAGERLQVDPNLGSTLFLGSSTDGLWKSTNYGAAWSKVNSFPVSTSPIGSGGISFVLFDKSSSTSGTATKTIYVGVLQTGTNLYKSTDGGATWTAVSGQPTNLMPHQAALASNGTIYLSYADASGPNNAGAGAVWKLNPANTTWTNVSPSSGQGGYGGISVDAQNSNHLIVSTLDRWWPRDEVYRSVDGGASWTALLTNAAWDHSLAPYAAGMNPHWLGDVEIDPFNAGNAWFVTGYGVYNSNNLGASPTTWIFQNKGLEETAALELISPPSGAPLLSALGDIDGFKHDNLDVSPAAGRLSPQYGTSISIDFAQSVPGFMARTYNNSGGNYGSYSTDGGSTWTSFPSVPSGTSDGGNIAVSADGNRIVWAPEGASALYYSTNRGTSWTACGSVPANLKPISDRVNSQKFYAYDAVNGRVWVSTNGGASFSIQASGLPTVPDYLAWQTRIRSVFGVEGDIWLVNPSGVYRSTNSGTSFTQLSSAANATAVSFGKAASGKTYPAVFIAGTVNGTYGIYRSDDAGAAWTRINDAQHQYGTITVMTGDPRVYGRVYFGGTGRGILYGDIPNASSLVSGATYRIVARHSNQLLDVVSASTADGAQVDQWPGNSGSNQQWVATGVGSGYYTFKAVHSSKNLDINGFSSADGAKVQQWTAGTGTNQQFELVDRGGGYYQIKARHSGKCLDVADASTTNGALVQQATCSNGTNQQFRFELVSTAAASLVSGRSAEEAGSVMVHPNPSSRVFQVKAPSDFTYEIYDLAGRRQESGKGEDGSNVGRTLKPGLYVLKVQTGTTSKVVRVVKQ</sequence>
<keyword evidence="8" id="KW-0812">Transmembrane</keyword>
<evidence type="ECO:0000256" key="1">
    <source>
        <dbReference type="ARBA" id="ARBA00022729"/>
    </source>
</evidence>
<keyword evidence="3" id="KW-0119">Carbohydrate metabolism</keyword>
<evidence type="ECO:0000313" key="10">
    <source>
        <dbReference type="EMBL" id="SDL20146.1"/>
    </source>
</evidence>
<keyword evidence="11" id="KW-1185">Reference proteome</keyword>
<keyword evidence="8" id="KW-1133">Transmembrane helix</keyword>
<dbReference type="GO" id="GO:0000272">
    <property type="term" value="P:polysaccharide catabolic process"/>
    <property type="evidence" value="ECO:0007669"/>
    <property type="project" value="UniProtKB-KW"/>
</dbReference>
<dbReference type="STRING" id="563176.SAMN04488090_0334"/>
<dbReference type="PANTHER" id="PTHR43739:SF2">
    <property type="entry name" value="OLIGOXYLOGLUCAN-REDUCING END-SPECIFIC XYLOGLUCANASE-RELATED"/>
    <property type="match status" value="1"/>
</dbReference>
<keyword evidence="1" id="KW-0732">Signal</keyword>
<dbReference type="GO" id="GO:0010411">
    <property type="term" value="P:xyloglucan metabolic process"/>
    <property type="evidence" value="ECO:0007669"/>
    <property type="project" value="TreeGrafter"/>
</dbReference>
<dbReference type="Proteomes" id="UP000198901">
    <property type="component" value="Unassembled WGS sequence"/>
</dbReference>
<evidence type="ECO:0000256" key="6">
    <source>
        <dbReference type="ARBA" id="ARBA00037986"/>
    </source>
</evidence>
<dbReference type="NCBIfam" id="TIGR04183">
    <property type="entry name" value="Por_Secre_tail"/>
    <property type="match status" value="1"/>
</dbReference>
<dbReference type="GO" id="GO:0016798">
    <property type="term" value="F:hydrolase activity, acting on glycosyl bonds"/>
    <property type="evidence" value="ECO:0007669"/>
    <property type="project" value="UniProtKB-KW"/>
</dbReference>
<dbReference type="InterPro" id="IPR000772">
    <property type="entry name" value="Ricin_B_lectin"/>
</dbReference>
<keyword evidence="8" id="KW-0472">Membrane</keyword>
<name>A0A1G9I4Z7_9BACT</name>
<feature type="domain" description="Ricin B lectin" evidence="9">
    <location>
        <begin position="762"/>
        <end position="899"/>
    </location>
</feature>
<dbReference type="SUPFAM" id="SSF110296">
    <property type="entry name" value="Oligoxyloglucan reducing end-specific cellobiohydrolase"/>
    <property type="match status" value="2"/>
</dbReference>
<evidence type="ECO:0000256" key="5">
    <source>
        <dbReference type="ARBA" id="ARBA00023326"/>
    </source>
</evidence>
<dbReference type="PROSITE" id="PS50231">
    <property type="entry name" value="RICIN_B_LECTIN"/>
    <property type="match status" value="1"/>
</dbReference>
<dbReference type="InterPro" id="IPR015943">
    <property type="entry name" value="WD40/YVTN_repeat-like_dom_sf"/>
</dbReference>
<dbReference type="Pfam" id="PF14200">
    <property type="entry name" value="RicinB_lectin_2"/>
    <property type="match status" value="2"/>
</dbReference>
<comment type="similarity">
    <text evidence="6">Belongs to the glycosyl hydrolase 74 family.</text>
</comment>
<evidence type="ECO:0000259" key="9">
    <source>
        <dbReference type="SMART" id="SM00458"/>
    </source>
</evidence>
<protein>
    <submittedName>
        <fullName evidence="10">Por secretion system C-terminal sorting domain-containing protein</fullName>
    </submittedName>
</protein>
<organism evidence="10 11">
    <name type="scientific">Siphonobacter aquaeclarae</name>
    <dbReference type="NCBI Taxonomy" id="563176"/>
    <lineage>
        <taxon>Bacteria</taxon>
        <taxon>Pseudomonadati</taxon>
        <taxon>Bacteroidota</taxon>
        <taxon>Cytophagia</taxon>
        <taxon>Cytophagales</taxon>
        <taxon>Cytophagaceae</taxon>
        <taxon>Siphonobacter</taxon>
    </lineage>
</organism>
<dbReference type="PANTHER" id="PTHR43739">
    <property type="entry name" value="XYLOGLUCANASE (EUROFUNG)"/>
    <property type="match status" value="1"/>
</dbReference>
<dbReference type="CDD" id="cd15482">
    <property type="entry name" value="Sialidase_non-viral"/>
    <property type="match status" value="1"/>
</dbReference>
<dbReference type="InterPro" id="IPR052025">
    <property type="entry name" value="Xyloglucanase_GH74"/>
</dbReference>
<dbReference type="OrthoDB" id="610388at2"/>
<keyword evidence="5" id="KW-0624">Polysaccharide degradation</keyword>
<evidence type="ECO:0000256" key="7">
    <source>
        <dbReference type="SAM" id="MobiDB-lite"/>
    </source>
</evidence>
<dbReference type="EMBL" id="FNGS01000001">
    <property type="protein sequence ID" value="SDL20146.1"/>
    <property type="molecule type" value="Genomic_DNA"/>
</dbReference>
<dbReference type="Gene3D" id="2.80.10.50">
    <property type="match status" value="2"/>
</dbReference>
<keyword evidence="2" id="KW-0378">Hydrolase</keyword>
<dbReference type="Gene3D" id="2.130.10.10">
    <property type="entry name" value="YVTN repeat-like/Quinoprotein amine dehydrogenase"/>
    <property type="match status" value="2"/>
</dbReference>
<keyword evidence="4" id="KW-0326">Glycosidase</keyword>
<evidence type="ECO:0000256" key="3">
    <source>
        <dbReference type="ARBA" id="ARBA00023277"/>
    </source>
</evidence>
<accession>A0A1G9I4Z7</accession>
<evidence type="ECO:0000313" key="11">
    <source>
        <dbReference type="Proteomes" id="UP000198901"/>
    </source>
</evidence>
<feature type="transmembrane region" description="Helical" evidence="8">
    <location>
        <begin position="48"/>
        <end position="69"/>
    </location>
</feature>